<dbReference type="GO" id="GO:0008641">
    <property type="term" value="F:ubiquitin-like modifier activating enzyme activity"/>
    <property type="evidence" value="ECO:0007669"/>
    <property type="project" value="InterPro"/>
</dbReference>
<dbReference type="Proteomes" id="UP000244956">
    <property type="component" value="Unassembled WGS sequence"/>
</dbReference>
<dbReference type="InterPro" id="IPR035985">
    <property type="entry name" value="Ubiquitin-activating_enz"/>
</dbReference>
<dbReference type="AlphaFoldDB" id="A0A2U2B965"/>
<dbReference type="EMBL" id="QEWP01000006">
    <property type="protein sequence ID" value="PWD99621.1"/>
    <property type="molecule type" value="Genomic_DNA"/>
</dbReference>
<dbReference type="SUPFAM" id="SSF69572">
    <property type="entry name" value="Activating enzymes of the ubiquitin-like proteins"/>
    <property type="match status" value="1"/>
</dbReference>
<evidence type="ECO:0000259" key="1">
    <source>
        <dbReference type="Pfam" id="PF00899"/>
    </source>
</evidence>
<evidence type="ECO:0000313" key="2">
    <source>
        <dbReference type="EMBL" id="PWD99621.1"/>
    </source>
</evidence>
<proteinExistence type="predicted"/>
<dbReference type="OrthoDB" id="9804150at2"/>
<dbReference type="InterPro" id="IPR045886">
    <property type="entry name" value="ThiF/MoeB/HesA"/>
</dbReference>
<keyword evidence="3" id="KW-1185">Reference proteome</keyword>
<evidence type="ECO:0000313" key="3">
    <source>
        <dbReference type="Proteomes" id="UP000244956"/>
    </source>
</evidence>
<dbReference type="GO" id="GO:0061503">
    <property type="term" value="F:tRNA threonylcarbamoyladenosine dehydratase"/>
    <property type="evidence" value="ECO:0007669"/>
    <property type="project" value="TreeGrafter"/>
</dbReference>
<protein>
    <submittedName>
        <fullName evidence="2">tRNA threonylcarbamoyladenosine dehydratase</fullName>
    </submittedName>
</protein>
<dbReference type="CDD" id="cd00755">
    <property type="entry name" value="YgdL_like"/>
    <property type="match status" value="1"/>
</dbReference>
<dbReference type="GO" id="GO:0061504">
    <property type="term" value="P:cyclic threonylcarbamoyladenosine biosynthetic process"/>
    <property type="evidence" value="ECO:0007669"/>
    <property type="project" value="TreeGrafter"/>
</dbReference>
<dbReference type="Gene3D" id="3.40.50.720">
    <property type="entry name" value="NAD(P)-binding Rossmann-like Domain"/>
    <property type="match status" value="1"/>
</dbReference>
<comment type="caution">
    <text evidence="2">The sequence shown here is derived from an EMBL/GenBank/DDBJ whole genome shotgun (WGS) entry which is preliminary data.</text>
</comment>
<sequence>MEWLERTELLIGEEKVKKLNGAHVLVAGLGGVGSWCAEMLARAGVGEMTIIDGDVVQPSNRNRQLPALEHTEGHTKTSIMVDRLKAINPEIVLHAFDHFHTGEDFRALLQKPVDYVVDAIDSLSPKVFLILAAMENNRPLISSMGAGGKMNPEKIEIVDISKSYHCNLARMVRKRLTKFDIKKGFDVVFSPEPVHKSAIVQTEGERNKKTTVGTISYMPAIFGMMAASKVIRELVK</sequence>
<organism evidence="2 3">
    <name type="scientific">Marinilabilia rubra</name>
    <dbReference type="NCBI Taxonomy" id="2162893"/>
    <lineage>
        <taxon>Bacteria</taxon>
        <taxon>Pseudomonadati</taxon>
        <taxon>Bacteroidota</taxon>
        <taxon>Bacteroidia</taxon>
        <taxon>Marinilabiliales</taxon>
        <taxon>Marinilabiliaceae</taxon>
        <taxon>Marinilabilia</taxon>
    </lineage>
</organism>
<feature type="domain" description="THIF-type NAD/FAD binding fold" evidence="1">
    <location>
        <begin position="10"/>
        <end position="234"/>
    </location>
</feature>
<reference evidence="2 3" key="1">
    <citation type="submission" date="2018-05" db="EMBL/GenBank/DDBJ databases">
        <title>Marinilabilia rubrum sp. nov., isolated from saltern sediment.</title>
        <authorList>
            <person name="Zhang R."/>
        </authorList>
    </citation>
    <scope>NUCLEOTIDE SEQUENCE [LARGE SCALE GENOMIC DNA]</scope>
    <source>
        <strain evidence="2 3">WTE16</strain>
    </source>
</reference>
<dbReference type="Pfam" id="PF00899">
    <property type="entry name" value="ThiF"/>
    <property type="match status" value="1"/>
</dbReference>
<dbReference type="PANTHER" id="PTHR43267">
    <property type="entry name" value="TRNA THREONYLCARBAMOYLADENOSINE DEHYDRATASE"/>
    <property type="match status" value="1"/>
</dbReference>
<gene>
    <name evidence="2" type="ORF">DDZ16_09245</name>
</gene>
<dbReference type="PANTHER" id="PTHR43267:SF1">
    <property type="entry name" value="TRNA THREONYLCARBAMOYLADENOSINE DEHYDRATASE"/>
    <property type="match status" value="1"/>
</dbReference>
<accession>A0A2U2B965</accession>
<dbReference type="InterPro" id="IPR000594">
    <property type="entry name" value="ThiF_NAD_FAD-bd"/>
</dbReference>
<name>A0A2U2B965_9BACT</name>